<dbReference type="InterPro" id="IPR017517">
    <property type="entry name" value="Maleyloyr_isom"/>
</dbReference>
<dbReference type="Gene3D" id="1.20.120.450">
    <property type="entry name" value="dinb family like domain"/>
    <property type="match status" value="1"/>
</dbReference>
<accession>R7YFG4</accession>
<dbReference type="NCBIfam" id="TIGR03083">
    <property type="entry name" value="maleylpyruvate isomerase family mycothiol-dependent enzyme"/>
    <property type="match status" value="1"/>
</dbReference>
<proteinExistence type="predicted"/>
<feature type="domain" description="Mycothiol-dependent maleylpyruvate isomerase metal-binding" evidence="2">
    <location>
        <begin position="25"/>
        <end position="142"/>
    </location>
</feature>
<gene>
    <name evidence="3" type="ORF">GTC6_00855</name>
</gene>
<dbReference type="RefSeq" id="WP_010840659.1">
    <property type="nucleotide sequence ID" value="NZ_AQPW01000001.1"/>
</dbReference>
<dbReference type="EMBL" id="AQPW01000001">
    <property type="protein sequence ID" value="EON34760.1"/>
    <property type="molecule type" value="Genomic_DNA"/>
</dbReference>
<dbReference type="OrthoDB" id="5185819at2"/>
<evidence type="ECO:0000313" key="4">
    <source>
        <dbReference type="Proteomes" id="UP000013569"/>
    </source>
</evidence>
<evidence type="ECO:0000256" key="1">
    <source>
        <dbReference type="SAM" id="MobiDB-lite"/>
    </source>
</evidence>
<protein>
    <recommendedName>
        <fullName evidence="2">Mycothiol-dependent maleylpyruvate isomerase metal-binding domain-containing protein</fullName>
    </recommendedName>
</protein>
<evidence type="ECO:0000259" key="2">
    <source>
        <dbReference type="Pfam" id="PF11716"/>
    </source>
</evidence>
<dbReference type="NCBIfam" id="TIGR03086">
    <property type="entry name" value="TIGR03086 family metal-binding protein"/>
    <property type="match status" value="1"/>
</dbReference>
<dbReference type="Pfam" id="PF11716">
    <property type="entry name" value="MDMPI_N"/>
    <property type="match status" value="1"/>
</dbReference>
<dbReference type="Proteomes" id="UP000013569">
    <property type="component" value="Unassembled WGS sequence"/>
</dbReference>
<organism evidence="3 4">
    <name type="scientific">Gordonia terrae C-6</name>
    <dbReference type="NCBI Taxonomy" id="1316928"/>
    <lineage>
        <taxon>Bacteria</taxon>
        <taxon>Bacillati</taxon>
        <taxon>Actinomycetota</taxon>
        <taxon>Actinomycetes</taxon>
        <taxon>Mycobacteriales</taxon>
        <taxon>Gordoniaceae</taxon>
        <taxon>Gordonia</taxon>
    </lineage>
</organism>
<reference evidence="3 4" key="1">
    <citation type="journal article" date="2013" name="Genome Announc.">
        <title>Draft Genome Sequence of a Benzothiophene-Desulfurizing Bacterium, Gordona terrae Strain C-6.</title>
        <authorList>
            <person name="Wang W."/>
            <person name="Ma T."/>
            <person name="Ren Y."/>
            <person name="Li G."/>
        </authorList>
    </citation>
    <scope>NUCLEOTIDE SEQUENCE [LARGE SCALE GENOMIC DNA]</scope>
    <source>
        <strain evidence="3 4">C-6</strain>
    </source>
</reference>
<feature type="region of interest" description="Disordered" evidence="1">
    <location>
        <begin position="1"/>
        <end position="22"/>
    </location>
</feature>
<dbReference type="InterPro" id="IPR034660">
    <property type="entry name" value="DinB/YfiT-like"/>
</dbReference>
<comment type="caution">
    <text evidence="3">The sequence shown here is derived from an EMBL/GenBank/DDBJ whole genome shotgun (WGS) entry which is preliminary data.</text>
</comment>
<dbReference type="SUPFAM" id="SSF109854">
    <property type="entry name" value="DinB/YfiT-like putative metalloenzymes"/>
    <property type="match status" value="1"/>
</dbReference>
<dbReference type="AlphaFoldDB" id="R7YFG4"/>
<name>R7YFG4_9ACTN</name>
<dbReference type="InterPro" id="IPR024344">
    <property type="entry name" value="MDMPI_metal-binding"/>
</dbReference>
<dbReference type="InterPro" id="IPR017520">
    <property type="entry name" value="CHP03086"/>
</dbReference>
<sequence length="211" mass="22497">MNAPTTNSGPAPETTPALGDPRPAFRAATAWVVELLEGVSDDQLDSPTPCDDFDVRTLSAHLVAVAHRAAALAEGADIRTMASIAEQYDARTYAALIDQALDSWSDDTKLSVMVQMPWGEVPGAGALWGYVSETLVHAWDLAVATGRPAEADAELAETTLGVARQFIPAAIRTDPAVPFGPVVEPRPEAGPTERLANWTGRDSVTWVRRQP</sequence>
<evidence type="ECO:0000313" key="3">
    <source>
        <dbReference type="EMBL" id="EON34760.1"/>
    </source>
</evidence>
<dbReference type="GO" id="GO:0046872">
    <property type="term" value="F:metal ion binding"/>
    <property type="evidence" value="ECO:0007669"/>
    <property type="project" value="InterPro"/>
</dbReference>
<dbReference type="PATRIC" id="fig|1316928.3.peg.175"/>